<keyword evidence="1" id="KW-0812">Transmembrane</keyword>
<reference evidence="2 3" key="1">
    <citation type="submission" date="2013-02" db="EMBL/GenBank/DDBJ databases">
        <title>Genome sequence of Clostridium saccharoperbutylacetonicum N1-4(HMT).</title>
        <authorList>
            <person name="Poehlein A."/>
            <person name="Daniel R."/>
        </authorList>
    </citation>
    <scope>NUCLEOTIDE SEQUENCE [LARGE SCALE GENOMIC DNA]</scope>
    <source>
        <strain evidence="3">N1-4(HMT)</strain>
    </source>
</reference>
<dbReference type="eggNOG" id="COG4969">
    <property type="taxonomic scope" value="Bacteria"/>
</dbReference>
<dbReference type="KEGG" id="csr:Cspa_c54550"/>
<dbReference type="Pfam" id="PF10947">
    <property type="entry name" value="DUF2628"/>
    <property type="match status" value="1"/>
</dbReference>
<dbReference type="InterPro" id="IPR024399">
    <property type="entry name" value="DUF2628"/>
</dbReference>
<dbReference type="STRING" id="36745.CLSAP_52010"/>
<dbReference type="HOGENOM" id="CLU_090590_0_0_9"/>
<gene>
    <name evidence="2" type="ORF">Cspa_c54550</name>
</gene>
<keyword evidence="1" id="KW-0472">Membrane</keyword>
<dbReference type="EMBL" id="CP004121">
    <property type="protein sequence ID" value="AGF59200.1"/>
    <property type="molecule type" value="Genomic_DNA"/>
</dbReference>
<evidence type="ECO:0000256" key="1">
    <source>
        <dbReference type="SAM" id="Phobius"/>
    </source>
</evidence>
<dbReference type="PATRIC" id="fig|931276.5.peg.5512"/>
<organism evidence="2 3">
    <name type="scientific">Clostridium saccharoperbutylacetonicum N1-4(HMT)</name>
    <dbReference type="NCBI Taxonomy" id="931276"/>
    <lineage>
        <taxon>Bacteria</taxon>
        <taxon>Bacillati</taxon>
        <taxon>Bacillota</taxon>
        <taxon>Clostridia</taxon>
        <taxon>Eubacteriales</taxon>
        <taxon>Clostridiaceae</taxon>
        <taxon>Clostridium</taxon>
    </lineage>
</organism>
<proteinExistence type="predicted"/>
<evidence type="ECO:0000313" key="3">
    <source>
        <dbReference type="Proteomes" id="UP000011728"/>
    </source>
</evidence>
<keyword evidence="1" id="KW-1133">Transmembrane helix</keyword>
<feature type="transmembrane region" description="Helical" evidence="1">
    <location>
        <begin position="162"/>
        <end position="182"/>
    </location>
</feature>
<evidence type="ECO:0008006" key="4">
    <source>
        <dbReference type="Google" id="ProtNLM"/>
    </source>
</evidence>
<evidence type="ECO:0000313" key="2">
    <source>
        <dbReference type="EMBL" id="AGF59200.1"/>
    </source>
</evidence>
<feature type="transmembrane region" description="Helical" evidence="1">
    <location>
        <begin position="218"/>
        <end position="238"/>
    </location>
</feature>
<keyword evidence="3" id="KW-1185">Reference proteome</keyword>
<dbReference type="RefSeq" id="WP_015395507.1">
    <property type="nucleotide sequence ID" value="NC_020291.1"/>
</dbReference>
<dbReference type="Proteomes" id="UP000011728">
    <property type="component" value="Chromosome"/>
</dbReference>
<protein>
    <recommendedName>
        <fullName evidence="4">DUF2628 domain-containing protein</fullName>
    </recommendedName>
</protein>
<dbReference type="AlphaFoldDB" id="M1M0V9"/>
<dbReference type="OrthoDB" id="6691119at2"/>
<accession>M1M0V9</accession>
<sequence>MKCPHCEEELGLNNICINPVCSYFGTEIKFSTDSDRNNIKNDTQNYSNIKTTASNSFEYTHRYSDKNSQTYNNIDKQSTDNYFKGNNCISKEELTTFIGNNANYYFKYIGKIRTNNKFSSWNWPCFFLNSYWLLYRKLYLPAAILIGINFASSKILGHKTYLFFILMLRIIVTIFANSIYLNHCKQKITKIKASMSSLSEIQYSQYLRKLRKKGGVSLAAPIFLLIVSILVTIIYIIISLSTMSKAPGFYSGSYYL</sequence>
<name>M1M0V9_9CLOT</name>